<dbReference type="GO" id="GO:0003743">
    <property type="term" value="F:translation initiation factor activity"/>
    <property type="evidence" value="ECO:0007669"/>
    <property type="project" value="InterPro"/>
</dbReference>
<dbReference type="InterPro" id="IPR013906">
    <property type="entry name" value="eIF3j"/>
</dbReference>
<feature type="compositionally biased region" description="Acidic residues" evidence="5">
    <location>
        <begin position="427"/>
        <end position="455"/>
    </location>
</feature>
<proteinExistence type="predicted"/>
<dbReference type="InterPro" id="IPR016024">
    <property type="entry name" value="ARM-type_fold"/>
</dbReference>
<keyword evidence="3" id="KW-0653">Protein transport</keyword>
<dbReference type="AlphaFoldDB" id="A0A9W8B9F6"/>
<dbReference type="PANTHER" id="PTHR10997">
    <property type="entry name" value="IMPORTIN-7, 8, 11"/>
    <property type="match status" value="1"/>
</dbReference>
<sequence>MIENEDVREVLSNHLPQVMQVFLNLTNEIDSDTITHVIEEFVEVFADRMAPFAVQLAQQLCHTFMRVMGEAATNTPELTSANIDDVSDKTMAAMGVLKTLGTLVLNLESTPEVVYSLEEVIFPVVRFVLEQRLVDLYDEVFEILDCCMFSVKAASANAWSLFESIYTCFKSDGIDFIEEMLPSLDNYVAHGIDVVVSNSEVQARLFDIIETVMKSDRVGENDRVCACKLMEAIMLHGRGQLDGMVPGFISLAAAYLLVSDAIETTQFLVYALEVVLNALHYNAVIALTVLEQYKWTDGIFTRLLQNASKFSRVHDKKLMILGLTAILNVPANQLPPALQSGLPQLFEGILKTFRSLDSAVEARAALERMYEGDSDEEDLENEFEWDGNEEDGDDFELGDDDADVDDLENEYLKHLASKASKALGGDSNDDDDLGGLGLDDDDDDDDDDALEEEYSLDTPLDGIDAHIFLQEKLSEMQATNTAAYNAIIHNLSAENSQFLQSLIEEADRKQNSDNEHEVAAPAVVVPKKKWDDEENDSDSSIPDDWDASDSEESETEGTSAEAKGDAATDTKPAKKKSLAERIAERQAERESKKAAGGDGLDFDDIGPSRKQREVQMQLESDMKNADDLFAGLTVKDVKIKDALTGLNPKTEAEFDELQAALVERIQKCQSHRLYSQFLEKLMRDLALPLKDVDVRKFASVLTTLANEKQRNARDATKKKKSTSKKAAVVTSAPKDKVDMNDYSNDADDYDDFM</sequence>
<accession>A0A9W8B9F6</accession>
<name>A0A9W8B9F6_9FUNG</name>
<gene>
    <name evidence="6" type="primary">NMD5_1</name>
    <name evidence="6" type="ORF">H4R26_005297</name>
</gene>
<dbReference type="InterPro" id="IPR023194">
    <property type="entry name" value="eIF3-like_dom_sf"/>
</dbReference>
<comment type="caution">
    <text evidence="6">The sequence shown here is derived from an EMBL/GenBank/DDBJ whole genome shotgun (WGS) entry which is preliminary data.</text>
</comment>
<organism evidence="6 7">
    <name type="scientific">Coemansia thaxteri</name>
    <dbReference type="NCBI Taxonomy" id="2663907"/>
    <lineage>
        <taxon>Eukaryota</taxon>
        <taxon>Fungi</taxon>
        <taxon>Fungi incertae sedis</taxon>
        <taxon>Zoopagomycota</taxon>
        <taxon>Kickxellomycotina</taxon>
        <taxon>Kickxellomycetes</taxon>
        <taxon>Kickxellales</taxon>
        <taxon>Kickxellaceae</taxon>
        <taxon>Coemansia</taxon>
    </lineage>
</organism>
<feature type="compositionally biased region" description="Acidic residues" evidence="5">
    <location>
        <begin position="532"/>
        <end position="555"/>
    </location>
</feature>
<dbReference type="SUPFAM" id="SSF48371">
    <property type="entry name" value="ARM repeat"/>
    <property type="match status" value="1"/>
</dbReference>
<keyword evidence="3" id="KW-0813">Transport</keyword>
<dbReference type="Gene3D" id="1.25.10.10">
    <property type="entry name" value="Leucine-rich Repeat Variant"/>
    <property type="match status" value="1"/>
</dbReference>
<dbReference type="OrthoDB" id="760868at2759"/>
<feature type="region of interest" description="Disordered" evidence="5">
    <location>
        <begin position="506"/>
        <end position="607"/>
    </location>
</feature>
<keyword evidence="7" id="KW-1185">Reference proteome</keyword>
<feature type="compositionally biased region" description="Basic and acidic residues" evidence="5">
    <location>
        <begin position="562"/>
        <end position="595"/>
    </location>
</feature>
<dbReference type="InterPro" id="IPR011989">
    <property type="entry name" value="ARM-like"/>
</dbReference>
<evidence type="ECO:0000256" key="3">
    <source>
        <dbReference type="ARBA" id="ARBA00022927"/>
    </source>
</evidence>
<dbReference type="Gene3D" id="1.10.246.60">
    <property type="entry name" value="Eukaryotic translation initiation factor 3 like domains"/>
    <property type="match status" value="1"/>
</dbReference>
<feature type="compositionally biased region" description="Acidic residues" evidence="5">
    <location>
        <begin position="744"/>
        <end position="753"/>
    </location>
</feature>
<evidence type="ECO:0000313" key="7">
    <source>
        <dbReference type="Proteomes" id="UP001150907"/>
    </source>
</evidence>
<evidence type="ECO:0000256" key="1">
    <source>
        <dbReference type="ARBA" id="ARBA00004496"/>
    </source>
</evidence>
<protein>
    <recommendedName>
        <fullName evidence="4">Eukaryotic translation initiation factor 3 30 kDa subunit</fullName>
    </recommendedName>
</protein>
<feature type="region of interest" description="Disordered" evidence="5">
    <location>
        <begin position="421"/>
        <end position="457"/>
    </location>
</feature>
<dbReference type="GO" id="GO:0005852">
    <property type="term" value="C:eukaryotic translation initiation factor 3 complex"/>
    <property type="evidence" value="ECO:0007669"/>
    <property type="project" value="InterPro"/>
</dbReference>
<dbReference type="GO" id="GO:0005829">
    <property type="term" value="C:cytosol"/>
    <property type="evidence" value="ECO:0007669"/>
    <property type="project" value="TreeGrafter"/>
</dbReference>
<feature type="compositionally biased region" description="Basic and acidic residues" evidence="5">
    <location>
        <begin position="506"/>
        <end position="518"/>
    </location>
</feature>
<dbReference type="GO" id="GO:0005635">
    <property type="term" value="C:nuclear envelope"/>
    <property type="evidence" value="ECO:0007669"/>
    <property type="project" value="TreeGrafter"/>
</dbReference>
<dbReference type="Proteomes" id="UP001150907">
    <property type="component" value="Unassembled WGS sequence"/>
</dbReference>
<evidence type="ECO:0000256" key="4">
    <source>
        <dbReference type="ARBA" id="ARBA00029904"/>
    </source>
</evidence>
<reference evidence="6" key="1">
    <citation type="submission" date="2022-07" db="EMBL/GenBank/DDBJ databases">
        <title>Phylogenomic reconstructions and comparative analyses of Kickxellomycotina fungi.</title>
        <authorList>
            <person name="Reynolds N.K."/>
            <person name="Stajich J.E."/>
            <person name="Barry K."/>
            <person name="Grigoriev I.V."/>
            <person name="Crous P."/>
            <person name="Smith M.E."/>
        </authorList>
    </citation>
    <scope>NUCLEOTIDE SEQUENCE</scope>
    <source>
        <strain evidence="6">IMI 214461</strain>
    </source>
</reference>
<evidence type="ECO:0000256" key="5">
    <source>
        <dbReference type="SAM" id="MobiDB-lite"/>
    </source>
</evidence>
<dbReference type="Pfam" id="PF08597">
    <property type="entry name" value="eIF3_subunit"/>
    <property type="match status" value="1"/>
</dbReference>
<dbReference type="EMBL" id="JANBQF010000844">
    <property type="protein sequence ID" value="KAJ1998855.1"/>
    <property type="molecule type" value="Genomic_DNA"/>
</dbReference>
<evidence type="ECO:0000256" key="2">
    <source>
        <dbReference type="ARBA" id="ARBA00022490"/>
    </source>
</evidence>
<comment type="subcellular location">
    <subcellularLocation>
        <location evidence="1">Cytoplasm</location>
    </subcellularLocation>
</comment>
<keyword evidence="2" id="KW-0963">Cytoplasm</keyword>
<feature type="region of interest" description="Disordered" evidence="5">
    <location>
        <begin position="708"/>
        <end position="753"/>
    </location>
</feature>
<evidence type="ECO:0000313" key="6">
    <source>
        <dbReference type="EMBL" id="KAJ1998855.1"/>
    </source>
</evidence>
<dbReference type="PANTHER" id="PTHR10997:SF18">
    <property type="entry name" value="D-IMPORTIN 7_RANBP7"/>
    <property type="match status" value="1"/>
</dbReference>
<dbReference type="GO" id="GO:0006606">
    <property type="term" value="P:protein import into nucleus"/>
    <property type="evidence" value="ECO:0007669"/>
    <property type="project" value="TreeGrafter"/>
</dbReference>